<reference evidence="3" key="1">
    <citation type="submission" date="2021-02" db="EMBL/GenBank/DDBJ databases">
        <authorList>
            <person name="Dougan E. K."/>
            <person name="Rhodes N."/>
            <person name="Thang M."/>
            <person name="Chan C."/>
        </authorList>
    </citation>
    <scope>NUCLEOTIDE SEQUENCE</scope>
</reference>
<feature type="transmembrane region" description="Helical" evidence="2">
    <location>
        <begin position="45"/>
        <end position="70"/>
    </location>
</feature>
<keyword evidence="4" id="KW-1185">Reference proteome</keyword>
<accession>A0A812NUR2</accession>
<proteinExistence type="predicted"/>
<gene>
    <name evidence="3" type="ORF">SNAT2548_LOCUS17662</name>
</gene>
<keyword evidence="2" id="KW-1133">Transmembrane helix</keyword>
<protein>
    <submittedName>
        <fullName evidence="3">Uncharacterized protein</fullName>
    </submittedName>
</protein>
<dbReference type="EMBL" id="CAJNDS010002119">
    <property type="protein sequence ID" value="CAE7337481.1"/>
    <property type="molecule type" value="Genomic_DNA"/>
</dbReference>
<keyword evidence="2" id="KW-0472">Membrane</keyword>
<evidence type="ECO:0000313" key="3">
    <source>
        <dbReference type="EMBL" id="CAE7337481.1"/>
    </source>
</evidence>
<evidence type="ECO:0000256" key="1">
    <source>
        <dbReference type="SAM" id="MobiDB-lite"/>
    </source>
</evidence>
<keyword evidence="2" id="KW-0812">Transmembrane</keyword>
<dbReference type="OrthoDB" id="10437724at2759"/>
<feature type="transmembrane region" description="Helical" evidence="2">
    <location>
        <begin position="82"/>
        <end position="100"/>
    </location>
</feature>
<sequence>MTGAKAGFGATQASACWFPWPTFCSLAHSQSGLDLLRRQERLRGVVLGLITSGCYLFGSVQVAIMASRLLLNGAGPGACARLLVPMSGGVAFTVTFVCWAKNALEADCQTKESSRPLLGRGVSDSKAAQPARLL</sequence>
<evidence type="ECO:0000313" key="4">
    <source>
        <dbReference type="Proteomes" id="UP000604046"/>
    </source>
</evidence>
<feature type="region of interest" description="Disordered" evidence="1">
    <location>
        <begin position="115"/>
        <end position="134"/>
    </location>
</feature>
<dbReference type="AlphaFoldDB" id="A0A812NUR2"/>
<comment type="caution">
    <text evidence="3">The sequence shown here is derived from an EMBL/GenBank/DDBJ whole genome shotgun (WGS) entry which is preliminary data.</text>
</comment>
<name>A0A812NUR2_9DINO</name>
<evidence type="ECO:0000256" key="2">
    <source>
        <dbReference type="SAM" id="Phobius"/>
    </source>
</evidence>
<dbReference type="Proteomes" id="UP000604046">
    <property type="component" value="Unassembled WGS sequence"/>
</dbReference>
<organism evidence="3 4">
    <name type="scientific">Symbiodinium natans</name>
    <dbReference type="NCBI Taxonomy" id="878477"/>
    <lineage>
        <taxon>Eukaryota</taxon>
        <taxon>Sar</taxon>
        <taxon>Alveolata</taxon>
        <taxon>Dinophyceae</taxon>
        <taxon>Suessiales</taxon>
        <taxon>Symbiodiniaceae</taxon>
        <taxon>Symbiodinium</taxon>
    </lineage>
</organism>